<dbReference type="EMBL" id="JAAECE010000001">
    <property type="protein sequence ID" value="KAF1806218.1"/>
    <property type="molecule type" value="Genomic_DNA"/>
</dbReference>
<evidence type="ECO:0000313" key="2">
    <source>
        <dbReference type="Proteomes" id="UP000469890"/>
    </source>
</evidence>
<evidence type="ECO:0000313" key="1">
    <source>
        <dbReference type="EMBL" id="KAF1806218.1"/>
    </source>
</evidence>
<comment type="caution">
    <text evidence="1">The sequence shown here is derived from an EMBL/GenBank/DDBJ whole genome shotgun (WGS) entry which is preliminary data.</text>
</comment>
<name>A0A8H4BRG1_MUCCL</name>
<reference evidence="1 2" key="1">
    <citation type="submission" date="2019-09" db="EMBL/GenBank/DDBJ databases">
        <authorList>
            <consortium name="DOE Joint Genome Institute"/>
            <person name="Mondo S.J."/>
            <person name="Navarro-Mendoza M.I."/>
            <person name="Perez-Arques C."/>
            <person name="Panchal S."/>
            <person name="Nicolas F.E."/>
            <person name="Ganguly P."/>
            <person name="Pangilinan J."/>
            <person name="Grigoriev I."/>
            <person name="Heitman J."/>
            <person name="Sanya K."/>
            <person name="Garre V."/>
        </authorList>
    </citation>
    <scope>NUCLEOTIDE SEQUENCE [LARGE SCALE GENOMIC DNA]</scope>
    <source>
        <strain evidence="1 2">MU402</strain>
    </source>
</reference>
<accession>A0A8H4BRG1</accession>
<dbReference type="AlphaFoldDB" id="A0A8H4BRG1"/>
<sequence>MGGQDGVVGLNNRGSNLRSRVDRELELGLLTVVDGETLHQESTETRTGTTTKGVEDQEALKTSTVVSQLTDAVQDRVNQLFADSVVTTSIVVGGIFLTSDKLLRMEQLTVGTSTDLVNDSGFQIDHDGTGNVLTRASFTEEGVERVIASVQLFGNMTIRLDTVFKTVEFPTGVTNLDTSLTNVDRNNFSHFYRVFRKLIYSKVKGE</sequence>
<gene>
    <name evidence="1" type="ORF">FB192DRAFT_1349368</name>
</gene>
<protein>
    <submittedName>
        <fullName evidence="1">Uncharacterized protein</fullName>
    </submittedName>
</protein>
<dbReference type="Proteomes" id="UP000469890">
    <property type="component" value="Unassembled WGS sequence"/>
</dbReference>
<organism evidence="1 2">
    <name type="scientific">Mucor circinelloides f. lusitanicus</name>
    <name type="common">Mucor racemosus var. lusitanicus</name>
    <dbReference type="NCBI Taxonomy" id="29924"/>
    <lineage>
        <taxon>Eukaryota</taxon>
        <taxon>Fungi</taxon>
        <taxon>Fungi incertae sedis</taxon>
        <taxon>Mucoromycota</taxon>
        <taxon>Mucoromycotina</taxon>
        <taxon>Mucoromycetes</taxon>
        <taxon>Mucorales</taxon>
        <taxon>Mucorineae</taxon>
        <taxon>Mucoraceae</taxon>
        <taxon>Mucor</taxon>
    </lineage>
</organism>
<proteinExistence type="predicted"/>